<dbReference type="GO" id="GO:0002181">
    <property type="term" value="P:cytoplasmic translation"/>
    <property type="evidence" value="ECO:0007669"/>
    <property type="project" value="TreeGrafter"/>
</dbReference>
<dbReference type="Gene3D" id="3.40.1120.10">
    <property type="entry name" value="Ribosomal protein l15e"/>
    <property type="match status" value="1"/>
</dbReference>
<evidence type="ECO:0000256" key="1">
    <source>
        <dbReference type="ARBA" id="ARBA00006857"/>
    </source>
</evidence>
<evidence type="ECO:0000256" key="5">
    <source>
        <dbReference type="SAM" id="MobiDB-lite"/>
    </source>
</evidence>
<name>M1W5S5_CLAP2</name>
<sequence length="476" mass="54185">MAPLTRKRKTLNRDNEPDVENAVENDHEESSPIPPANTSAGRSRQPKRPQRTRNVTSVAKPSNVKISKKGNKQTRANTLAAKRSVERMAGELKTYVETELCCTSQTEESPLLDLVVSADLSANASSLFPYLGSAGPDDKAAMKLPNETYKSAMRLLAKYRAAAREYGQLSERSGIAKMPTWLRWEKDSAELEELNTRMLAIATSFVWQQVVPGATEAQPDLGQDDVEQIAWELLEDAHAQQGAETWGNIAETMMQNMRGIMALLPTLASQTVKMGALKYVEELQKKKQSDLMSFLLRVRCWEYRQLNVIHRASRPSRPDKARRLGYKAKQGYVIYRVRVRRGGRKRPAPKGATYGKPTNQGINQLKYQRSLKATAEERVGRRCANLRVLNSYWINQDSTYKYYEVILVDPQHKAIRIDPRINWIVNPVHKHREARGLTATGKKSRGLNKGHRYNKTSAGRRKTWLRHNTTSLWRYR</sequence>
<dbReference type="PANTHER" id="PTHR11847:SF4">
    <property type="entry name" value="LARGE RIBOSOMAL SUBUNIT PROTEIN EL15"/>
    <property type="match status" value="1"/>
</dbReference>
<dbReference type="STRING" id="1111077.M1W5S5"/>
<gene>
    <name evidence="6" type="ORF">CPUR_03918</name>
</gene>
<evidence type="ECO:0000256" key="2">
    <source>
        <dbReference type="ARBA" id="ARBA00022980"/>
    </source>
</evidence>
<evidence type="ECO:0000256" key="3">
    <source>
        <dbReference type="ARBA" id="ARBA00023274"/>
    </source>
</evidence>
<dbReference type="Pfam" id="PF00827">
    <property type="entry name" value="Ribosomal_L15e"/>
    <property type="match status" value="1"/>
</dbReference>
<protein>
    <recommendedName>
        <fullName evidence="4">Ribosomal protein L15</fullName>
    </recommendedName>
</protein>
<dbReference type="VEuPathDB" id="FungiDB:CPUR_03918"/>
<dbReference type="Proteomes" id="UP000016801">
    <property type="component" value="Unassembled WGS sequence"/>
</dbReference>
<keyword evidence="3 4" id="KW-0687">Ribonucleoprotein</keyword>
<dbReference type="EMBL" id="CAGA01000019">
    <property type="protein sequence ID" value="CCE30070.1"/>
    <property type="molecule type" value="Genomic_DNA"/>
</dbReference>
<dbReference type="GO" id="GO:0003723">
    <property type="term" value="F:RNA binding"/>
    <property type="evidence" value="ECO:0007669"/>
    <property type="project" value="TreeGrafter"/>
</dbReference>
<dbReference type="FunFam" id="3.40.1120.10:FF:000001">
    <property type="entry name" value="Ribosomal protein L15"/>
    <property type="match status" value="1"/>
</dbReference>
<proteinExistence type="inferred from homology"/>
<dbReference type="SUPFAM" id="SSF54189">
    <property type="entry name" value="Ribosomal proteins S24e, L23 and L15e"/>
    <property type="match status" value="1"/>
</dbReference>
<dbReference type="AlphaFoldDB" id="M1W5S5"/>
<dbReference type="GO" id="GO:0003735">
    <property type="term" value="F:structural constituent of ribosome"/>
    <property type="evidence" value="ECO:0007669"/>
    <property type="project" value="InterPro"/>
</dbReference>
<evidence type="ECO:0000313" key="6">
    <source>
        <dbReference type="EMBL" id="CCE30070.1"/>
    </source>
</evidence>
<dbReference type="InterPro" id="IPR024794">
    <property type="entry name" value="Rbsml_eL15_core_dom_sf"/>
</dbReference>
<keyword evidence="2 4" id="KW-0689">Ribosomal protein</keyword>
<dbReference type="eggNOG" id="KOG1678">
    <property type="taxonomic scope" value="Eukaryota"/>
</dbReference>
<dbReference type="InterPro" id="IPR012678">
    <property type="entry name" value="Ribosomal_uL23/eL15/eS24_sf"/>
</dbReference>
<accession>M1W5S5</accession>
<dbReference type="OrthoDB" id="3598799at2759"/>
<keyword evidence="7" id="KW-1185">Reference proteome</keyword>
<dbReference type="PANTHER" id="PTHR11847">
    <property type="entry name" value="RIBOSOMAL PROTEIN L15"/>
    <property type="match status" value="1"/>
</dbReference>
<organism evidence="6 7">
    <name type="scientific">Claviceps purpurea (strain 20.1)</name>
    <name type="common">Ergot fungus</name>
    <name type="synonym">Sphacelia segetum</name>
    <dbReference type="NCBI Taxonomy" id="1111077"/>
    <lineage>
        <taxon>Eukaryota</taxon>
        <taxon>Fungi</taxon>
        <taxon>Dikarya</taxon>
        <taxon>Ascomycota</taxon>
        <taxon>Pezizomycotina</taxon>
        <taxon>Sordariomycetes</taxon>
        <taxon>Hypocreomycetidae</taxon>
        <taxon>Hypocreales</taxon>
        <taxon>Clavicipitaceae</taxon>
        <taxon>Claviceps</taxon>
    </lineage>
</organism>
<dbReference type="InterPro" id="IPR000439">
    <property type="entry name" value="Ribosomal_eL15"/>
</dbReference>
<feature type="compositionally biased region" description="Basic residues" evidence="5">
    <location>
        <begin position="1"/>
        <end position="10"/>
    </location>
</feature>
<comment type="similarity">
    <text evidence="1 4">Belongs to the eukaryotic ribosomal protein eL15 family.</text>
</comment>
<evidence type="ECO:0000313" key="7">
    <source>
        <dbReference type="Proteomes" id="UP000016801"/>
    </source>
</evidence>
<evidence type="ECO:0000256" key="4">
    <source>
        <dbReference type="RuleBase" id="RU000663"/>
    </source>
</evidence>
<dbReference type="SMART" id="SM01384">
    <property type="entry name" value="Ribosomal_L15e"/>
    <property type="match status" value="1"/>
</dbReference>
<reference evidence="6 7" key="1">
    <citation type="journal article" date="2013" name="PLoS Genet.">
        <title>Plant-symbiotic fungi as chemical engineers: Multi-genome analysis of the Clavicipitaceae reveals dynamics of alkaloid loci.</title>
        <authorList>
            <person name="Schardl C.L."/>
            <person name="Young C.A."/>
            <person name="Hesse U."/>
            <person name="Amyotte S.G."/>
            <person name="Andreeva K."/>
            <person name="Calie P.J."/>
            <person name="Fleetwood D.J."/>
            <person name="Haws D.C."/>
            <person name="Moore N."/>
            <person name="Oeser B."/>
            <person name="Panaccione D.G."/>
            <person name="Schweri K.K."/>
            <person name="Voisey C.R."/>
            <person name="Farman M.L."/>
            <person name="Jaromczyk J.W."/>
            <person name="Roe B.A."/>
            <person name="O'Sullivan D.M."/>
            <person name="Scott B."/>
            <person name="Tudzynski P."/>
            <person name="An Z."/>
            <person name="Arnaoudova E.G."/>
            <person name="Bullock C.T."/>
            <person name="Charlton N.D."/>
            <person name="Chen L."/>
            <person name="Cox M."/>
            <person name="Dinkins R.D."/>
            <person name="Florea S."/>
            <person name="Glenn A.E."/>
            <person name="Gordon A."/>
            <person name="Gueldener U."/>
            <person name="Harris D.R."/>
            <person name="Hollin W."/>
            <person name="Jaromczyk J."/>
            <person name="Johnson R.D."/>
            <person name="Khan A.K."/>
            <person name="Leistner E."/>
            <person name="Leuchtmann A."/>
            <person name="Li C."/>
            <person name="Liu J."/>
            <person name="Liu J."/>
            <person name="Liu M."/>
            <person name="Mace W."/>
            <person name="Machado C."/>
            <person name="Nagabhyru P."/>
            <person name="Pan J."/>
            <person name="Schmid J."/>
            <person name="Sugawara K."/>
            <person name="Steiner U."/>
            <person name="Takach J.E."/>
            <person name="Tanaka E."/>
            <person name="Webb J.S."/>
            <person name="Wilson E.V."/>
            <person name="Wiseman J.L."/>
            <person name="Yoshida R."/>
            <person name="Zeng Z."/>
        </authorList>
    </citation>
    <scope>NUCLEOTIDE SEQUENCE [LARGE SCALE GENOMIC DNA]</scope>
    <source>
        <strain evidence="6 7">20.1</strain>
    </source>
</reference>
<feature type="region of interest" description="Disordered" evidence="5">
    <location>
        <begin position="1"/>
        <end position="79"/>
    </location>
</feature>
<dbReference type="HOGENOM" id="CLU_043705_0_0_1"/>
<dbReference type="GO" id="GO:0022625">
    <property type="term" value="C:cytosolic large ribosomal subunit"/>
    <property type="evidence" value="ECO:0007669"/>
    <property type="project" value="TreeGrafter"/>
</dbReference>
<dbReference type="PROSITE" id="PS01194">
    <property type="entry name" value="RIBOSOMAL_L15E"/>
    <property type="match status" value="1"/>
</dbReference>
<dbReference type="NCBIfam" id="NF003269">
    <property type="entry name" value="PRK04243.1"/>
    <property type="match status" value="1"/>
</dbReference>
<dbReference type="InterPro" id="IPR020925">
    <property type="entry name" value="Ribosomal_eL15_CS"/>
</dbReference>
<comment type="caution">
    <text evidence="6">The sequence shown here is derived from an EMBL/GenBank/DDBJ whole genome shotgun (WGS) entry which is preliminary data.</text>
</comment>